<dbReference type="PATRIC" id="fig|1081904.3.peg.164"/>
<gene>
    <name evidence="8" type="ORF">HMPREF1218_1129</name>
</gene>
<comment type="caution">
    <text evidence="8">The sequence shown here is derived from an EMBL/GenBank/DDBJ whole genome shotgun (WGS) entry which is preliminary data.</text>
</comment>
<evidence type="ECO:0000313" key="8">
    <source>
        <dbReference type="EMBL" id="ERK04301.1"/>
    </source>
</evidence>
<feature type="transmembrane region" description="Helical" evidence="6">
    <location>
        <begin position="241"/>
        <end position="265"/>
    </location>
</feature>
<dbReference type="AlphaFoldDB" id="U2LJ57"/>
<evidence type="ECO:0000259" key="7">
    <source>
        <dbReference type="Pfam" id="PF12698"/>
    </source>
</evidence>
<dbReference type="InterPro" id="IPR051449">
    <property type="entry name" value="ABC-2_transporter_component"/>
</dbReference>
<dbReference type="PANTHER" id="PTHR30294">
    <property type="entry name" value="MEMBRANE COMPONENT OF ABC TRANSPORTER YHHJ-RELATED"/>
    <property type="match status" value="1"/>
</dbReference>
<evidence type="ECO:0000256" key="6">
    <source>
        <dbReference type="SAM" id="Phobius"/>
    </source>
</evidence>
<feature type="transmembrane region" description="Helical" evidence="6">
    <location>
        <begin position="310"/>
        <end position="329"/>
    </location>
</feature>
<dbReference type="RefSeq" id="WP_021582907.1">
    <property type="nucleotide sequence ID" value="NZ_AWET01000004.1"/>
</dbReference>
<dbReference type="Gene3D" id="3.40.1710.10">
    <property type="entry name" value="abc type-2 transporter like domain"/>
    <property type="match status" value="1"/>
</dbReference>
<keyword evidence="5 6" id="KW-0472">Membrane</keyword>
<organism evidence="8 9">
    <name type="scientific">Hoylesella pleuritidis F0068</name>
    <dbReference type="NCBI Taxonomy" id="1081904"/>
    <lineage>
        <taxon>Bacteria</taxon>
        <taxon>Pseudomonadati</taxon>
        <taxon>Bacteroidota</taxon>
        <taxon>Bacteroidia</taxon>
        <taxon>Bacteroidales</taxon>
        <taxon>Prevotellaceae</taxon>
        <taxon>Hoylesella</taxon>
    </lineage>
</organism>
<name>U2LJ57_9BACT</name>
<dbReference type="InterPro" id="IPR013525">
    <property type="entry name" value="ABC2_TM"/>
</dbReference>
<keyword evidence="9" id="KW-1185">Reference proteome</keyword>
<proteinExistence type="predicted"/>
<dbReference type="GO" id="GO:0005886">
    <property type="term" value="C:plasma membrane"/>
    <property type="evidence" value="ECO:0007669"/>
    <property type="project" value="UniProtKB-SubCell"/>
</dbReference>
<feature type="transmembrane region" description="Helical" evidence="6">
    <location>
        <begin position="374"/>
        <end position="391"/>
    </location>
</feature>
<keyword evidence="4 6" id="KW-1133">Transmembrane helix</keyword>
<dbReference type="EMBL" id="AWET01000004">
    <property type="protein sequence ID" value="ERK04301.1"/>
    <property type="molecule type" value="Genomic_DNA"/>
</dbReference>
<sequence length="418" mass="47565">MRKDSLLHNIREGIQDMCYIWAREMRSTVKDEGVLIFFILVPLLYPLLYSWIYNNQVVREVPVAVVDLSHSEQSRAFIRQYDAAPDVNVASHCSNLDEAKQLIGKQAVKGIVYIPANFTDRINRHEQATIGIYCDMSIMLNYKAIYQTATSVISKINAGIQLAGSRNFTKRDEQITVQPLDFTEVPIFNSTGGYANFIIPGVLMLILHQTLLLGIGLAAGTARENNRYRDLIPVSRHYNGLFRIVLGKSLCYFMVYCVMAAYLALAVPRIFGFVQIIEGRDLLGLMVPYLLSTIFFGMMLSCTIRYRENVMLLVVFTSIPLLFLSGISWPQSNIPGVWQAIAYIFPSTFGIRGFVRLNTMGATLADIRPEYQMLWTQVIVYFFATCVVYRYQIIQSRRHAVERLNAIKAKVTRAKTKK</sequence>
<dbReference type="PANTHER" id="PTHR30294:SF46">
    <property type="entry name" value="ABC TRANSPORTER PERMEASE"/>
    <property type="match status" value="1"/>
</dbReference>
<feature type="transmembrane region" description="Helical" evidence="6">
    <location>
        <begin position="197"/>
        <end position="220"/>
    </location>
</feature>
<protein>
    <submittedName>
        <fullName evidence="8">ABC-2 family transporter protein</fullName>
    </submittedName>
</protein>
<dbReference type="Proteomes" id="UP000016600">
    <property type="component" value="Unassembled WGS sequence"/>
</dbReference>
<evidence type="ECO:0000256" key="3">
    <source>
        <dbReference type="ARBA" id="ARBA00022692"/>
    </source>
</evidence>
<keyword evidence="2" id="KW-1003">Cell membrane</keyword>
<evidence type="ECO:0000256" key="5">
    <source>
        <dbReference type="ARBA" id="ARBA00023136"/>
    </source>
</evidence>
<keyword evidence="3 6" id="KW-0812">Transmembrane</keyword>
<feature type="domain" description="ABC-2 type transporter transmembrane" evidence="7">
    <location>
        <begin position="34"/>
        <end position="385"/>
    </location>
</feature>
<accession>U2LJ57</accession>
<comment type="subcellular location">
    <subcellularLocation>
        <location evidence="1">Cell membrane</location>
        <topology evidence="1">Multi-pass membrane protein</topology>
    </subcellularLocation>
</comment>
<evidence type="ECO:0000256" key="4">
    <source>
        <dbReference type="ARBA" id="ARBA00022989"/>
    </source>
</evidence>
<evidence type="ECO:0000313" key="9">
    <source>
        <dbReference type="Proteomes" id="UP000016600"/>
    </source>
</evidence>
<feature type="transmembrane region" description="Helical" evidence="6">
    <location>
        <begin position="285"/>
        <end position="303"/>
    </location>
</feature>
<feature type="transmembrane region" description="Helical" evidence="6">
    <location>
        <begin position="33"/>
        <end position="52"/>
    </location>
</feature>
<dbReference type="GO" id="GO:0140359">
    <property type="term" value="F:ABC-type transporter activity"/>
    <property type="evidence" value="ECO:0007669"/>
    <property type="project" value="InterPro"/>
</dbReference>
<evidence type="ECO:0000256" key="1">
    <source>
        <dbReference type="ARBA" id="ARBA00004651"/>
    </source>
</evidence>
<evidence type="ECO:0000256" key="2">
    <source>
        <dbReference type="ARBA" id="ARBA00022475"/>
    </source>
</evidence>
<reference evidence="8 9" key="1">
    <citation type="submission" date="2013-08" db="EMBL/GenBank/DDBJ databases">
        <authorList>
            <person name="Durkin A.S."/>
            <person name="Haft D.R."/>
            <person name="McCorrison J."/>
            <person name="Torralba M."/>
            <person name="Gillis M."/>
            <person name="Haft D.H."/>
            <person name="Methe B."/>
            <person name="Sutton G."/>
            <person name="Nelson K.E."/>
        </authorList>
    </citation>
    <scope>NUCLEOTIDE SEQUENCE [LARGE SCALE GENOMIC DNA]</scope>
    <source>
        <strain evidence="8 9">F0068</strain>
    </source>
</reference>
<dbReference type="Pfam" id="PF12698">
    <property type="entry name" value="ABC2_membrane_3"/>
    <property type="match status" value="1"/>
</dbReference>